<protein>
    <recommendedName>
        <fullName evidence="3">HTH tetR-type domain-containing protein</fullName>
    </recommendedName>
</protein>
<evidence type="ECO:0000256" key="2">
    <source>
        <dbReference type="PROSITE-ProRule" id="PRU00335"/>
    </source>
</evidence>
<dbReference type="PROSITE" id="PS50977">
    <property type="entry name" value="HTH_TETR_2"/>
    <property type="match status" value="1"/>
</dbReference>
<dbReference type="InterPro" id="IPR036271">
    <property type="entry name" value="Tet_transcr_reg_TetR-rel_C_sf"/>
</dbReference>
<dbReference type="InterPro" id="IPR001647">
    <property type="entry name" value="HTH_TetR"/>
</dbReference>
<feature type="DNA-binding region" description="H-T-H motif" evidence="2">
    <location>
        <begin position="44"/>
        <end position="63"/>
    </location>
</feature>
<sequence length="223" mass="24749">MVDAAKWLYEEPGLSAGGTGDSERRIRVIASATQAIDESGPAVSMGRVAELAGIPRPHIYRYVANKETLDIEVARLASADLMQRVRPYFTRSGTSAEILQGVLTPIIDWAAEHPSLYRFIAAQKQTRALHQIRLGRTRFLDEIIAAASAFLRPARLVDDAPEGVVASVIGMADAGIIWWIDHRDETQHEIVDRLARQIHVVFKDAIMHLGLDFPDDMVFNPEV</sequence>
<dbReference type="RefSeq" id="WP_189160756.1">
    <property type="nucleotide sequence ID" value="NZ_BMNC01000036.1"/>
</dbReference>
<dbReference type="Gene3D" id="1.10.357.10">
    <property type="entry name" value="Tetracycline Repressor, domain 2"/>
    <property type="match status" value="1"/>
</dbReference>
<accession>A0ABQ2IW58</accession>
<keyword evidence="5" id="KW-1185">Reference proteome</keyword>
<evidence type="ECO:0000256" key="1">
    <source>
        <dbReference type="ARBA" id="ARBA00023125"/>
    </source>
</evidence>
<keyword evidence="1 2" id="KW-0238">DNA-binding</keyword>
<gene>
    <name evidence="4" type="ORF">GCM10011609_87750</name>
</gene>
<dbReference type="InterPro" id="IPR009057">
    <property type="entry name" value="Homeodomain-like_sf"/>
</dbReference>
<name>A0ABQ2IW58_9PSEU</name>
<evidence type="ECO:0000313" key="4">
    <source>
        <dbReference type="EMBL" id="GGN30164.1"/>
    </source>
</evidence>
<evidence type="ECO:0000259" key="3">
    <source>
        <dbReference type="PROSITE" id="PS50977"/>
    </source>
</evidence>
<feature type="domain" description="HTH tetR-type" evidence="3">
    <location>
        <begin position="22"/>
        <end position="81"/>
    </location>
</feature>
<dbReference type="PANTHER" id="PTHR30055">
    <property type="entry name" value="HTH-TYPE TRANSCRIPTIONAL REGULATOR RUTR"/>
    <property type="match status" value="1"/>
</dbReference>
<proteinExistence type="predicted"/>
<dbReference type="SUPFAM" id="SSF48498">
    <property type="entry name" value="Tetracyclin repressor-like, C-terminal domain"/>
    <property type="match status" value="1"/>
</dbReference>
<reference evidence="5" key="1">
    <citation type="journal article" date="2019" name="Int. J. Syst. Evol. Microbiol.">
        <title>The Global Catalogue of Microorganisms (GCM) 10K type strain sequencing project: providing services to taxonomists for standard genome sequencing and annotation.</title>
        <authorList>
            <consortium name="The Broad Institute Genomics Platform"/>
            <consortium name="The Broad Institute Genome Sequencing Center for Infectious Disease"/>
            <person name="Wu L."/>
            <person name="Ma J."/>
        </authorList>
    </citation>
    <scope>NUCLEOTIDE SEQUENCE [LARGE SCALE GENOMIC DNA]</scope>
    <source>
        <strain evidence="5">CGMCC 4.7319</strain>
    </source>
</reference>
<evidence type="ECO:0000313" key="5">
    <source>
        <dbReference type="Proteomes" id="UP000597656"/>
    </source>
</evidence>
<dbReference type="InterPro" id="IPR050109">
    <property type="entry name" value="HTH-type_TetR-like_transc_reg"/>
</dbReference>
<comment type="caution">
    <text evidence="4">The sequence shown here is derived from an EMBL/GenBank/DDBJ whole genome shotgun (WGS) entry which is preliminary data.</text>
</comment>
<organism evidence="4 5">
    <name type="scientific">Lentzea pudingi</name>
    <dbReference type="NCBI Taxonomy" id="1789439"/>
    <lineage>
        <taxon>Bacteria</taxon>
        <taxon>Bacillati</taxon>
        <taxon>Actinomycetota</taxon>
        <taxon>Actinomycetes</taxon>
        <taxon>Pseudonocardiales</taxon>
        <taxon>Pseudonocardiaceae</taxon>
        <taxon>Lentzea</taxon>
    </lineage>
</organism>
<dbReference type="SUPFAM" id="SSF46689">
    <property type="entry name" value="Homeodomain-like"/>
    <property type="match status" value="1"/>
</dbReference>
<dbReference type="EMBL" id="BMNC01000036">
    <property type="protein sequence ID" value="GGN30164.1"/>
    <property type="molecule type" value="Genomic_DNA"/>
</dbReference>
<dbReference type="PANTHER" id="PTHR30055:SF226">
    <property type="entry name" value="HTH-TYPE TRANSCRIPTIONAL REGULATOR PKSA"/>
    <property type="match status" value="1"/>
</dbReference>
<dbReference type="Proteomes" id="UP000597656">
    <property type="component" value="Unassembled WGS sequence"/>
</dbReference>